<protein>
    <submittedName>
        <fullName evidence="1">Uncharacterized protein</fullName>
    </submittedName>
</protein>
<name>A0A9W7BIH3_9STRA</name>
<keyword evidence="2" id="KW-1185">Reference proteome</keyword>
<reference evidence="2" key="1">
    <citation type="journal article" date="2023" name="Commun. Biol.">
        <title>Genome analysis of Parmales, the sister group of diatoms, reveals the evolutionary specialization of diatoms from phago-mixotrophs to photoautotrophs.</title>
        <authorList>
            <person name="Ban H."/>
            <person name="Sato S."/>
            <person name="Yoshikawa S."/>
            <person name="Yamada K."/>
            <person name="Nakamura Y."/>
            <person name="Ichinomiya M."/>
            <person name="Sato N."/>
            <person name="Blanc-Mathieu R."/>
            <person name="Endo H."/>
            <person name="Kuwata A."/>
            <person name="Ogata H."/>
        </authorList>
    </citation>
    <scope>NUCLEOTIDE SEQUENCE [LARGE SCALE GENOMIC DNA]</scope>
    <source>
        <strain evidence="2">NIES 3699</strain>
    </source>
</reference>
<proteinExistence type="predicted"/>
<evidence type="ECO:0000313" key="1">
    <source>
        <dbReference type="EMBL" id="GMH88282.1"/>
    </source>
</evidence>
<comment type="caution">
    <text evidence="1">The sequence shown here is derived from an EMBL/GenBank/DDBJ whole genome shotgun (WGS) entry which is preliminary data.</text>
</comment>
<dbReference type="AlphaFoldDB" id="A0A9W7BIH3"/>
<accession>A0A9W7BIH3</accession>
<dbReference type="Proteomes" id="UP001165160">
    <property type="component" value="Unassembled WGS sequence"/>
</dbReference>
<dbReference type="EMBL" id="BRXX01000080">
    <property type="protein sequence ID" value="GMH88282.1"/>
    <property type="molecule type" value="Genomic_DNA"/>
</dbReference>
<gene>
    <name evidence="1" type="ORF">TrVE_jg3812</name>
</gene>
<evidence type="ECO:0000313" key="2">
    <source>
        <dbReference type="Proteomes" id="UP001165160"/>
    </source>
</evidence>
<sequence>MIEALPPPLQFNVGSFLSLKDVKALCCTSKSCPKQREVNIKIDQPDSDFDRHPSNGYAAYVWQSFDFPPSRSRHLLHHCSIDCKWKDQGWGNRKGMLSVVKNGGNAPGDYLPSGEDVVAEKQPAPHKEELLHLDFNLDPAAEYHMWVRIGGGGGHQLFFRSTTVTAYEFII</sequence>
<organism evidence="1 2">
    <name type="scientific">Triparma verrucosa</name>
    <dbReference type="NCBI Taxonomy" id="1606542"/>
    <lineage>
        <taxon>Eukaryota</taxon>
        <taxon>Sar</taxon>
        <taxon>Stramenopiles</taxon>
        <taxon>Ochrophyta</taxon>
        <taxon>Bolidophyceae</taxon>
        <taxon>Parmales</taxon>
        <taxon>Triparmaceae</taxon>
        <taxon>Triparma</taxon>
    </lineage>
</organism>